<accession>A0ABP9ZZM9</accession>
<feature type="transmembrane region" description="Helical" evidence="1">
    <location>
        <begin position="193"/>
        <end position="221"/>
    </location>
</feature>
<evidence type="ECO:0000313" key="3">
    <source>
        <dbReference type="Proteomes" id="UP001481413"/>
    </source>
</evidence>
<comment type="caution">
    <text evidence="2">The sequence shown here is derived from an EMBL/GenBank/DDBJ whole genome shotgun (WGS) entry which is preliminary data.</text>
</comment>
<dbReference type="PANTHER" id="PTHR31881:SF6">
    <property type="entry name" value="OS09G0494600 PROTEIN"/>
    <property type="match status" value="1"/>
</dbReference>
<feature type="transmembrane region" description="Helical" evidence="1">
    <location>
        <begin position="7"/>
        <end position="29"/>
    </location>
</feature>
<name>A0ABP9ZZM9_9GAMM</name>
<dbReference type="PANTHER" id="PTHR31881">
    <property type="match status" value="1"/>
</dbReference>
<organism evidence="2 3">
    <name type="scientific">Thalassolituus maritimus</name>
    <dbReference type="NCBI Taxonomy" id="484498"/>
    <lineage>
        <taxon>Bacteria</taxon>
        <taxon>Pseudomonadati</taxon>
        <taxon>Pseudomonadota</taxon>
        <taxon>Gammaproteobacteria</taxon>
        <taxon>Oceanospirillales</taxon>
        <taxon>Oceanospirillaceae</taxon>
        <taxon>Thalassolituus</taxon>
    </lineage>
</organism>
<dbReference type="Proteomes" id="UP001481413">
    <property type="component" value="Unassembled WGS sequence"/>
</dbReference>
<feature type="transmembrane region" description="Helical" evidence="1">
    <location>
        <begin position="120"/>
        <end position="138"/>
    </location>
</feature>
<protein>
    <submittedName>
        <fullName evidence="2">DUF599 domain-containing protein</fullName>
    </submittedName>
</protein>
<keyword evidence="1" id="KW-0472">Membrane</keyword>
<keyword evidence="3" id="KW-1185">Reference proteome</keyword>
<dbReference type="EMBL" id="BAABWH010000004">
    <property type="protein sequence ID" value="GAA6145593.1"/>
    <property type="molecule type" value="Genomic_DNA"/>
</dbReference>
<evidence type="ECO:0000256" key="1">
    <source>
        <dbReference type="SAM" id="Phobius"/>
    </source>
</evidence>
<feature type="transmembrane region" description="Helical" evidence="1">
    <location>
        <begin position="80"/>
        <end position="99"/>
    </location>
</feature>
<dbReference type="Pfam" id="PF04654">
    <property type="entry name" value="DUF599"/>
    <property type="match status" value="1"/>
</dbReference>
<evidence type="ECO:0000313" key="2">
    <source>
        <dbReference type="EMBL" id="GAA6145593.1"/>
    </source>
</evidence>
<proteinExistence type="predicted"/>
<dbReference type="InterPro" id="IPR006747">
    <property type="entry name" value="DUF599"/>
</dbReference>
<reference evidence="2 3" key="1">
    <citation type="submission" date="2024-04" db="EMBL/GenBank/DDBJ databases">
        <title>Draft genome sequence of Thalassolituus maritimus NBRC 116585.</title>
        <authorList>
            <person name="Miyakawa T."/>
            <person name="Kusuya Y."/>
            <person name="Miura T."/>
        </authorList>
    </citation>
    <scope>NUCLEOTIDE SEQUENCE [LARGE SCALE GENOMIC DNA]</scope>
    <source>
        <strain evidence="2 3">5NW40-0001</strain>
    </source>
</reference>
<gene>
    <name evidence="2" type="ORF">NBRC116585_17110</name>
</gene>
<keyword evidence="1" id="KW-1133">Transmembrane helix</keyword>
<keyword evidence="1" id="KW-0812">Transmembrane</keyword>
<sequence>MFMSDMEFAGIGILNFVSLVWMVLCWFGYAKFAHYRAKRSASLSSVLHVHRINWMRRMLKREIRVGDAALLANIERNVNFFASSCVLIIAGLLTALTATDKISDMLSTVSFVQGDTLTELEFKLAVLVVIFIYAYFTFTWSMRQFGFASVLVGAAPMPDDNSVTPGDRRSMALYSAKVIDQASHSYNNGLRAFYFSMAGLSWFVSEWFFMATSALITAVLYSREFRSSSLKALKQAENVGDKIFTDDKELYRQ</sequence>